<keyword evidence="2" id="KW-1185">Reference proteome</keyword>
<evidence type="ECO:0000313" key="2">
    <source>
        <dbReference type="Proteomes" id="UP000199651"/>
    </source>
</evidence>
<dbReference type="Pfam" id="PF12710">
    <property type="entry name" value="HAD"/>
    <property type="match status" value="1"/>
</dbReference>
<dbReference type="GO" id="GO:0008967">
    <property type="term" value="F:phosphoglycolate phosphatase activity"/>
    <property type="evidence" value="ECO:0007669"/>
    <property type="project" value="TreeGrafter"/>
</dbReference>
<dbReference type="Proteomes" id="UP000199651">
    <property type="component" value="Unassembled WGS sequence"/>
</dbReference>
<accession>A0A1H0ID93</accession>
<evidence type="ECO:0000313" key="1">
    <source>
        <dbReference type="EMBL" id="SDO29250.1"/>
    </source>
</evidence>
<sequence length="247" mass="25766">MTAPSTLVLWDIDLTLVDYSGIGRRWYGEALTTVLGVEISHVPVFPGRTERSITTEILLAHDAEPTEDNIARMYAELVRLATEDDLATAGRALPGATEILAALADRDDVVQSLVTGNLPEVAAHKLIPFGLDGFIDLEIGGYGTLSEDRHELVLAAIGAAGDKHATTFTPDSVIVIGDTPHDIAAALHHDAVGIGVATGRHTAEQLAAAGAHAVLDDLSDTPAVLACLLGCVGSGTRANGGRIPFRA</sequence>
<name>A0A1H0ID93_9PSEU</name>
<dbReference type="PANTHER" id="PTHR43434">
    <property type="entry name" value="PHOSPHOGLYCOLATE PHOSPHATASE"/>
    <property type="match status" value="1"/>
</dbReference>
<gene>
    <name evidence="1" type="ORF">SAMN05192558_102505</name>
</gene>
<dbReference type="AlphaFoldDB" id="A0A1H0ID93"/>
<dbReference type="RefSeq" id="WP_228769713.1">
    <property type="nucleotide sequence ID" value="NZ_FNDV01000008.1"/>
</dbReference>
<dbReference type="Gene3D" id="1.10.150.240">
    <property type="entry name" value="Putative phosphatase, domain 2"/>
    <property type="match status" value="1"/>
</dbReference>
<dbReference type="SFLD" id="SFLDG01129">
    <property type="entry name" value="C1.5:_HAD__Beta-PGM__Phosphata"/>
    <property type="match status" value="1"/>
</dbReference>
<dbReference type="InterPro" id="IPR023214">
    <property type="entry name" value="HAD_sf"/>
</dbReference>
<dbReference type="Gene3D" id="3.40.50.1000">
    <property type="entry name" value="HAD superfamily/HAD-like"/>
    <property type="match status" value="1"/>
</dbReference>
<dbReference type="InterPro" id="IPR050155">
    <property type="entry name" value="HAD-like_hydrolase_sf"/>
</dbReference>
<dbReference type="SUPFAM" id="SSF56784">
    <property type="entry name" value="HAD-like"/>
    <property type="match status" value="1"/>
</dbReference>
<dbReference type="PANTHER" id="PTHR43434:SF19">
    <property type="entry name" value="PHOSPHONOACETALDEHYDE HYDROLASE"/>
    <property type="match status" value="1"/>
</dbReference>
<dbReference type="SFLD" id="SFLDS00003">
    <property type="entry name" value="Haloacid_Dehalogenase"/>
    <property type="match status" value="1"/>
</dbReference>
<dbReference type="InterPro" id="IPR036412">
    <property type="entry name" value="HAD-like_sf"/>
</dbReference>
<dbReference type="EMBL" id="FNJB01000002">
    <property type="protein sequence ID" value="SDO29250.1"/>
    <property type="molecule type" value="Genomic_DNA"/>
</dbReference>
<dbReference type="GO" id="GO:0006281">
    <property type="term" value="P:DNA repair"/>
    <property type="evidence" value="ECO:0007669"/>
    <property type="project" value="TreeGrafter"/>
</dbReference>
<proteinExistence type="predicted"/>
<organism evidence="1 2">
    <name type="scientific">Actinokineospora alba</name>
    <dbReference type="NCBI Taxonomy" id="504798"/>
    <lineage>
        <taxon>Bacteria</taxon>
        <taxon>Bacillati</taxon>
        <taxon>Actinomycetota</taxon>
        <taxon>Actinomycetes</taxon>
        <taxon>Pseudonocardiales</taxon>
        <taxon>Pseudonocardiaceae</taxon>
        <taxon>Actinokineospora</taxon>
    </lineage>
</organism>
<dbReference type="GO" id="GO:0005829">
    <property type="term" value="C:cytosol"/>
    <property type="evidence" value="ECO:0007669"/>
    <property type="project" value="TreeGrafter"/>
</dbReference>
<dbReference type="InterPro" id="IPR023198">
    <property type="entry name" value="PGP-like_dom2"/>
</dbReference>
<dbReference type="STRING" id="504798.SAMN05421871_108204"/>
<reference evidence="2" key="1">
    <citation type="submission" date="2016-10" db="EMBL/GenBank/DDBJ databases">
        <authorList>
            <person name="Varghese N."/>
            <person name="Submissions S."/>
        </authorList>
    </citation>
    <scope>NUCLEOTIDE SEQUENCE [LARGE SCALE GENOMIC DNA]</scope>
    <source>
        <strain evidence="2">IBRC-M 10655</strain>
    </source>
</reference>
<protein>
    <submittedName>
        <fullName evidence="1">Phosphoglycolate phosphatase, HAD superfamily</fullName>
    </submittedName>
</protein>